<dbReference type="PROSITE" id="PS50893">
    <property type="entry name" value="ABC_TRANSPORTER_2"/>
    <property type="match status" value="1"/>
</dbReference>
<dbReference type="FunFam" id="3.40.50.300:FF:000032">
    <property type="entry name" value="Export ABC transporter ATP-binding protein"/>
    <property type="match status" value="1"/>
</dbReference>
<accession>A0A0R1GEX2</accession>
<dbReference type="GO" id="GO:0022857">
    <property type="term" value="F:transmembrane transporter activity"/>
    <property type="evidence" value="ECO:0007669"/>
    <property type="project" value="UniProtKB-ARBA"/>
</dbReference>
<dbReference type="Gene3D" id="3.40.50.300">
    <property type="entry name" value="P-loop containing nucleotide triphosphate hydrolases"/>
    <property type="match status" value="1"/>
</dbReference>
<name>A0A0R1GEX2_9LACO</name>
<dbReference type="GO" id="GO:0006865">
    <property type="term" value="P:amino acid transport"/>
    <property type="evidence" value="ECO:0007669"/>
    <property type="project" value="UniProtKB-KW"/>
</dbReference>
<evidence type="ECO:0000256" key="5">
    <source>
        <dbReference type="ARBA" id="ARBA00022970"/>
    </source>
</evidence>
<dbReference type="EMBL" id="AZDA01000137">
    <property type="protein sequence ID" value="KRK32750.1"/>
    <property type="molecule type" value="Genomic_DNA"/>
</dbReference>
<dbReference type="RefSeq" id="WP_057905733.1">
    <property type="nucleotide sequence ID" value="NZ_AZDA01000137.1"/>
</dbReference>
<evidence type="ECO:0000313" key="8">
    <source>
        <dbReference type="Proteomes" id="UP000051461"/>
    </source>
</evidence>
<evidence type="ECO:0000259" key="6">
    <source>
        <dbReference type="PROSITE" id="PS50893"/>
    </source>
</evidence>
<proteinExistence type="inferred from homology"/>
<dbReference type="InterPro" id="IPR003439">
    <property type="entry name" value="ABC_transporter-like_ATP-bd"/>
</dbReference>
<sequence>MAFIEARNLRKLYGRGGNLVTAIGGLSFTIEAGEFVGIMGPSGAGKSTLLNLLATLDQPTSGEVLIDQENLTYLSKAALAKFRRQRLGFIFQDFNLLPGLTVEENIVLPLTLAHTPLAQIQTACQTVSRILGLTDLLTAAPDEISLGQQQRVACARAMITQPQLLFADEPTGSLDSQAATELLQYLTAINQREHTTILLVTHDAFTASFCQRIIFIKDGMLFAELRRQKTRAAFFQQVIDMQATIGGGQKYDLF</sequence>
<keyword evidence="4" id="KW-0067">ATP-binding</keyword>
<feature type="domain" description="ABC transporter" evidence="6">
    <location>
        <begin position="4"/>
        <end position="243"/>
    </location>
</feature>
<evidence type="ECO:0000256" key="2">
    <source>
        <dbReference type="ARBA" id="ARBA00022448"/>
    </source>
</evidence>
<dbReference type="InterPro" id="IPR027417">
    <property type="entry name" value="P-loop_NTPase"/>
</dbReference>
<dbReference type="PANTHER" id="PTHR42798:SF7">
    <property type="entry name" value="ALPHA-D-RIBOSE 1-METHYLPHOSPHONATE 5-TRIPHOSPHATE SYNTHASE SUBUNIT PHNL"/>
    <property type="match status" value="1"/>
</dbReference>
<dbReference type="SMART" id="SM00382">
    <property type="entry name" value="AAA"/>
    <property type="match status" value="1"/>
</dbReference>
<dbReference type="AlphaFoldDB" id="A0A0R1GEX2"/>
<dbReference type="Proteomes" id="UP000051461">
    <property type="component" value="Unassembled WGS sequence"/>
</dbReference>
<dbReference type="SUPFAM" id="SSF52540">
    <property type="entry name" value="P-loop containing nucleoside triphosphate hydrolases"/>
    <property type="match status" value="1"/>
</dbReference>
<dbReference type="GO" id="GO:0098796">
    <property type="term" value="C:membrane protein complex"/>
    <property type="evidence" value="ECO:0007669"/>
    <property type="project" value="UniProtKB-ARBA"/>
</dbReference>
<evidence type="ECO:0000256" key="3">
    <source>
        <dbReference type="ARBA" id="ARBA00022741"/>
    </source>
</evidence>
<dbReference type="InterPro" id="IPR003593">
    <property type="entry name" value="AAA+_ATPase"/>
</dbReference>
<protein>
    <recommendedName>
        <fullName evidence="6">ABC transporter domain-containing protein</fullName>
    </recommendedName>
</protein>
<evidence type="ECO:0000256" key="4">
    <source>
        <dbReference type="ARBA" id="ARBA00022840"/>
    </source>
</evidence>
<comment type="similarity">
    <text evidence="1">Belongs to the ABC transporter superfamily.</text>
</comment>
<dbReference type="GO" id="GO:0016887">
    <property type="term" value="F:ATP hydrolysis activity"/>
    <property type="evidence" value="ECO:0007669"/>
    <property type="project" value="InterPro"/>
</dbReference>
<dbReference type="Pfam" id="PF00005">
    <property type="entry name" value="ABC_tran"/>
    <property type="match status" value="1"/>
</dbReference>
<reference evidence="7 8" key="1">
    <citation type="journal article" date="2015" name="Genome Announc.">
        <title>Expanding the biotechnology potential of lactobacilli through comparative genomics of 213 strains and associated genera.</title>
        <authorList>
            <person name="Sun Z."/>
            <person name="Harris H.M."/>
            <person name="McCann A."/>
            <person name="Guo C."/>
            <person name="Argimon S."/>
            <person name="Zhang W."/>
            <person name="Yang X."/>
            <person name="Jeffery I.B."/>
            <person name="Cooney J.C."/>
            <person name="Kagawa T.F."/>
            <person name="Liu W."/>
            <person name="Song Y."/>
            <person name="Salvetti E."/>
            <person name="Wrobel A."/>
            <person name="Rasinkangas P."/>
            <person name="Parkhill J."/>
            <person name="Rea M.C."/>
            <person name="O'Sullivan O."/>
            <person name="Ritari J."/>
            <person name="Douillard F.P."/>
            <person name="Paul Ross R."/>
            <person name="Yang R."/>
            <person name="Briner A.E."/>
            <person name="Felis G.E."/>
            <person name="de Vos W.M."/>
            <person name="Barrangou R."/>
            <person name="Klaenhammer T.R."/>
            <person name="Caufield P.W."/>
            <person name="Cui Y."/>
            <person name="Zhang H."/>
            <person name="O'Toole P.W."/>
        </authorList>
    </citation>
    <scope>NUCLEOTIDE SEQUENCE [LARGE SCALE GENOMIC DNA]</scope>
    <source>
        <strain evidence="7 8">DSM 20003</strain>
    </source>
</reference>
<dbReference type="STRING" id="1423726.FC07_GL001885"/>
<keyword evidence="8" id="KW-1185">Reference proteome</keyword>
<dbReference type="GO" id="GO:0005524">
    <property type="term" value="F:ATP binding"/>
    <property type="evidence" value="ECO:0007669"/>
    <property type="project" value="UniProtKB-KW"/>
</dbReference>
<keyword evidence="2" id="KW-0813">Transport</keyword>
<dbReference type="PANTHER" id="PTHR42798">
    <property type="entry name" value="LIPOPROTEIN-RELEASING SYSTEM ATP-BINDING PROTEIN LOLD"/>
    <property type="match status" value="1"/>
</dbReference>
<keyword evidence="3" id="KW-0547">Nucleotide-binding</keyword>
<evidence type="ECO:0000256" key="1">
    <source>
        <dbReference type="ARBA" id="ARBA00005417"/>
    </source>
</evidence>
<comment type="caution">
    <text evidence="7">The sequence shown here is derived from an EMBL/GenBank/DDBJ whole genome shotgun (WGS) entry which is preliminary data.</text>
</comment>
<evidence type="ECO:0000313" key="7">
    <source>
        <dbReference type="EMBL" id="KRK32750.1"/>
    </source>
</evidence>
<dbReference type="OrthoDB" id="9791546at2"/>
<dbReference type="CDD" id="cd03255">
    <property type="entry name" value="ABC_MJ0796_LolCDE_FtsE"/>
    <property type="match status" value="1"/>
</dbReference>
<organism evidence="7 8">
    <name type="scientific">Loigolactobacillus bifermentans DSM 20003</name>
    <dbReference type="NCBI Taxonomy" id="1423726"/>
    <lineage>
        <taxon>Bacteria</taxon>
        <taxon>Bacillati</taxon>
        <taxon>Bacillota</taxon>
        <taxon>Bacilli</taxon>
        <taxon>Lactobacillales</taxon>
        <taxon>Lactobacillaceae</taxon>
        <taxon>Loigolactobacillus</taxon>
    </lineage>
</organism>
<gene>
    <name evidence="7" type="ORF">FC07_GL001885</name>
</gene>
<dbReference type="InterPro" id="IPR017911">
    <property type="entry name" value="MacB-like_ATP-bd"/>
</dbReference>
<keyword evidence="5" id="KW-0029">Amino-acid transport</keyword>
<dbReference type="PATRIC" id="fig|1423726.3.peg.1955"/>